<evidence type="ECO:0000313" key="2">
    <source>
        <dbReference type="Proteomes" id="UP000352698"/>
    </source>
</evidence>
<comment type="caution">
    <text evidence="1">The sequence shown here is derived from an EMBL/GenBank/DDBJ whole genome shotgun (WGS) entry which is preliminary data.</text>
</comment>
<protein>
    <submittedName>
        <fullName evidence="1">Type III secretion protein GogB</fullName>
    </submittedName>
</protein>
<dbReference type="RefSeq" id="WP_010737955.1">
    <property type="nucleotide sequence ID" value="NZ_AP027299.1"/>
</dbReference>
<proteinExistence type="predicted"/>
<dbReference type="AlphaFoldDB" id="A0A449EBJ2"/>
<name>A0A449EBJ2_ENTHR</name>
<dbReference type="EMBL" id="CABEEP010000001">
    <property type="protein sequence ID" value="VTQ66620.1"/>
    <property type="molecule type" value="Genomic_DNA"/>
</dbReference>
<accession>A0A449EBJ2</accession>
<gene>
    <name evidence="1" type="ORF">NCTC12204_01957</name>
</gene>
<reference evidence="1 2" key="1">
    <citation type="submission" date="2019-05" db="EMBL/GenBank/DDBJ databases">
        <authorList>
            <consortium name="Pathogen Informatics"/>
        </authorList>
    </citation>
    <scope>NUCLEOTIDE SEQUENCE [LARGE SCALE GENOMIC DNA]</scope>
    <source>
        <strain evidence="1 2">NCTC12204</strain>
    </source>
</reference>
<organism evidence="1 2">
    <name type="scientific">Enterococcus hirae</name>
    <dbReference type="NCBI Taxonomy" id="1354"/>
    <lineage>
        <taxon>Bacteria</taxon>
        <taxon>Bacillati</taxon>
        <taxon>Bacillota</taxon>
        <taxon>Bacilli</taxon>
        <taxon>Lactobacillales</taxon>
        <taxon>Enterococcaceae</taxon>
        <taxon>Enterococcus</taxon>
    </lineage>
</organism>
<dbReference type="Proteomes" id="UP000352698">
    <property type="component" value="Unassembled WGS sequence"/>
</dbReference>
<evidence type="ECO:0000313" key="1">
    <source>
        <dbReference type="EMBL" id="VTQ66620.1"/>
    </source>
</evidence>
<sequence>MTKETIFIYGLATARKAYAKSLGYSIFNLSQAIDLAEEKPGNLEQAEKEAKKNHVPIFIDEYNNEIRSILNREEDKLNVKEDSIWCSEESFSKFSKEWFNYVDEGKKHWPLWGNYFRGTQMNQKNELKTIYQDVLKNKAYHDHSLHVNRGCKIGLDIAMEKQDMELYYCLDEIDIELVLDEKNLDDIKGRKSTTSSELRYIYRNWEKLRGKVTFISQGKKVKAPWEQEPEVWQTYQPKSWNNLGTLQKKEEQTNKKRKLFDILKNKKTQPDNRNGSVQFQKQEKSCLIL</sequence>